<evidence type="ECO:0000256" key="7">
    <source>
        <dbReference type="ARBA" id="ARBA00023065"/>
    </source>
</evidence>
<keyword evidence="6" id="KW-0915">Sodium</keyword>
<evidence type="ECO:0000256" key="9">
    <source>
        <dbReference type="ARBA" id="ARBA00023201"/>
    </source>
</evidence>
<proteinExistence type="inferred from homology"/>
<keyword evidence="7" id="KW-0406">Ion transport</keyword>
<evidence type="ECO:0000256" key="1">
    <source>
        <dbReference type="ARBA" id="ARBA00004141"/>
    </source>
</evidence>
<feature type="transmembrane region" description="Helical" evidence="11">
    <location>
        <begin position="324"/>
        <end position="346"/>
    </location>
</feature>
<evidence type="ECO:0000256" key="4">
    <source>
        <dbReference type="ARBA" id="ARBA00022692"/>
    </source>
</evidence>
<comment type="similarity">
    <text evidence="10">Belongs to the NhaD Na(+)/H(+) (TC 2.A.62) antiporter family.</text>
</comment>
<dbReference type="Pfam" id="PF03600">
    <property type="entry name" value="CitMHS"/>
    <property type="match status" value="1"/>
</dbReference>
<evidence type="ECO:0000256" key="2">
    <source>
        <dbReference type="ARBA" id="ARBA00022448"/>
    </source>
</evidence>
<dbReference type="PANTHER" id="PTHR43269:SF2">
    <property type="entry name" value="SODIUM_PROTON ANTIPORTER 1-RELATED"/>
    <property type="match status" value="1"/>
</dbReference>
<feature type="domain" description="Citrate transporter-like" evidence="12">
    <location>
        <begin position="10"/>
        <end position="365"/>
    </location>
</feature>
<dbReference type="AlphaFoldDB" id="A0A4V3DFN0"/>
<feature type="transmembrane region" description="Helical" evidence="11">
    <location>
        <begin position="227"/>
        <end position="246"/>
    </location>
</feature>
<dbReference type="GO" id="GO:0006814">
    <property type="term" value="P:sodium ion transport"/>
    <property type="evidence" value="ECO:0007669"/>
    <property type="project" value="UniProtKB-KW"/>
</dbReference>
<feature type="transmembrane region" description="Helical" evidence="11">
    <location>
        <begin position="33"/>
        <end position="49"/>
    </location>
</feature>
<keyword evidence="2" id="KW-0813">Transport</keyword>
<feature type="transmembrane region" description="Helical" evidence="11">
    <location>
        <begin position="252"/>
        <end position="270"/>
    </location>
</feature>
<feature type="transmembrane region" description="Helical" evidence="11">
    <location>
        <begin position="393"/>
        <end position="419"/>
    </location>
</feature>
<name>A0A4V3DFN0_9GAMM</name>
<keyword evidence="8 11" id="KW-0472">Membrane</keyword>
<gene>
    <name evidence="13" type="ORF">C8D85_3508</name>
</gene>
<evidence type="ECO:0000259" key="12">
    <source>
        <dbReference type="Pfam" id="PF03600"/>
    </source>
</evidence>
<comment type="subcellular location">
    <subcellularLocation>
        <location evidence="1">Membrane</location>
        <topology evidence="1">Multi-pass membrane protein</topology>
    </subcellularLocation>
</comment>
<feature type="transmembrane region" description="Helical" evidence="11">
    <location>
        <begin position="184"/>
        <end position="206"/>
    </location>
</feature>
<dbReference type="PANTHER" id="PTHR43269">
    <property type="entry name" value="SODIUM/PROTON ANTIPORTER 1-RELATED"/>
    <property type="match status" value="1"/>
</dbReference>
<dbReference type="EMBL" id="SNZA01000007">
    <property type="protein sequence ID" value="TDR05970.1"/>
    <property type="molecule type" value="Genomic_DNA"/>
</dbReference>
<dbReference type="GO" id="GO:0015297">
    <property type="term" value="F:antiporter activity"/>
    <property type="evidence" value="ECO:0007669"/>
    <property type="project" value="UniProtKB-KW"/>
</dbReference>
<feature type="transmembrane region" description="Helical" evidence="11">
    <location>
        <begin position="282"/>
        <end position="304"/>
    </location>
</feature>
<feature type="transmembrane region" description="Helical" evidence="11">
    <location>
        <begin position="358"/>
        <end position="381"/>
    </location>
</feature>
<evidence type="ECO:0000256" key="11">
    <source>
        <dbReference type="SAM" id="Phobius"/>
    </source>
</evidence>
<keyword evidence="9" id="KW-0739">Sodium transport</keyword>
<feature type="transmembrane region" description="Helical" evidence="11">
    <location>
        <begin position="109"/>
        <end position="139"/>
    </location>
</feature>
<dbReference type="Proteomes" id="UP000295729">
    <property type="component" value="Unassembled WGS sequence"/>
</dbReference>
<organism evidence="13 14">
    <name type="scientific">Marinomonas communis</name>
    <dbReference type="NCBI Taxonomy" id="28254"/>
    <lineage>
        <taxon>Bacteria</taxon>
        <taxon>Pseudomonadati</taxon>
        <taxon>Pseudomonadota</taxon>
        <taxon>Gammaproteobacteria</taxon>
        <taxon>Oceanospirillales</taxon>
        <taxon>Oceanospirillaceae</taxon>
        <taxon>Marinomonas</taxon>
    </lineage>
</organism>
<accession>A0A4V3DFN0</accession>
<keyword evidence="14" id="KW-1185">Reference proteome</keyword>
<keyword evidence="4 11" id="KW-0812">Transmembrane</keyword>
<evidence type="ECO:0000256" key="6">
    <source>
        <dbReference type="ARBA" id="ARBA00023053"/>
    </source>
</evidence>
<feature type="transmembrane region" description="Helical" evidence="11">
    <location>
        <begin position="151"/>
        <end position="178"/>
    </location>
</feature>
<keyword evidence="5 11" id="KW-1133">Transmembrane helix</keyword>
<evidence type="ECO:0000313" key="13">
    <source>
        <dbReference type="EMBL" id="TDR05970.1"/>
    </source>
</evidence>
<evidence type="ECO:0000256" key="3">
    <source>
        <dbReference type="ARBA" id="ARBA00022449"/>
    </source>
</evidence>
<evidence type="ECO:0000256" key="8">
    <source>
        <dbReference type="ARBA" id="ARBA00023136"/>
    </source>
</evidence>
<reference evidence="13 14" key="1">
    <citation type="submission" date="2019-03" db="EMBL/GenBank/DDBJ databases">
        <title>Genomic Encyclopedia of Type Strains, Phase IV (KMG-IV): sequencing the most valuable type-strain genomes for metagenomic binning, comparative biology and taxonomic classification.</title>
        <authorList>
            <person name="Goeker M."/>
        </authorList>
    </citation>
    <scope>NUCLEOTIDE SEQUENCE [LARGE SCALE GENOMIC DNA]</scope>
    <source>
        <strain evidence="13 14">DSM 5604</strain>
    </source>
</reference>
<evidence type="ECO:0000256" key="10">
    <source>
        <dbReference type="ARBA" id="ARBA00025753"/>
    </source>
</evidence>
<dbReference type="NCBIfam" id="NF038006">
    <property type="entry name" value="NhaD_1"/>
    <property type="match status" value="1"/>
</dbReference>
<evidence type="ECO:0000256" key="5">
    <source>
        <dbReference type="ARBA" id="ARBA00022989"/>
    </source>
</evidence>
<evidence type="ECO:0000313" key="14">
    <source>
        <dbReference type="Proteomes" id="UP000295729"/>
    </source>
</evidence>
<keyword evidence="3" id="KW-0050">Antiport</keyword>
<dbReference type="RefSeq" id="WP_133565144.1">
    <property type="nucleotide sequence ID" value="NZ_SNZA01000007.1"/>
</dbReference>
<dbReference type="InterPro" id="IPR004680">
    <property type="entry name" value="Cit_transptr-like_dom"/>
</dbReference>
<dbReference type="InterPro" id="IPR045016">
    <property type="entry name" value="NhaD-like"/>
</dbReference>
<protein>
    <submittedName>
        <fullName evidence="13">Sodium/proton antiporter (NhaD family)</fullName>
    </submittedName>
</protein>
<dbReference type="GO" id="GO:0016020">
    <property type="term" value="C:membrane"/>
    <property type="evidence" value="ECO:0007669"/>
    <property type="project" value="UniProtKB-SubCell"/>
</dbReference>
<sequence>MSEVLQIVLISLAVLALLGVVLEDIIHVNKAKITLFLGTFSWFLLYVFHSGSPEEAEAVAIGFEENVAEIASLWLFLVAAMTFVAYLNKKGMIENVIHLFLPRQIKERSLLFLTAIFCFIFSSLADNITATLVSVTLILSLNLSTKKTIRFATLVVFAVNSGGVSLITGDVTTLMIFLDGKVNILDLLMLSLPAFTAVMVLALLLSRGLNDTVEINIRHNEVRPVDLMIAGAFLCTIVTTIVANVLFGIPPVLMFLLGMATMFLIARFFDSDEKEEQQILEYIRVIEFETLLFFLGILLLVGMLKEIEVLDAIVRMYEILPPTLANFLMGVLSSAIDNVPLTAALLKAGIVMTEAEWLGLTYAVGVGGSLLVIGSAAGIVAMSKVDGLTFGSYARYSFVLLLVYAIGYAASIGLAQLVLGN</sequence>
<comment type="caution">
    <text evidence="13">The sequence shown here is derived from an EMBL/GenBank/DDBJ whole genome shotgun (WGS) entry which is preliminary data.</text>
</comment>
<feature type="transmembrane region" description="Helical" evidence="11">
    <location>
        <begin position="70"/>
        <end position="89"/>
    </location>
</feature>
<dbReference type="OrthoDB" id="9772058at2"/>